<evidence type="ECO:0000313" key="2">
    <source>
        <dbReference type="EMBL" id="KAK7837068.1"/>
    </source>
</evidence>
<keyword evidence="1" id="KW-0472">Membrane</keyword>
<feature type="transmembrane region" description="Helical" evidence="1">
    <location>
        <begin position="45"/>
        <end position="69"/>
    </location>
</feature>
<keyword evidence="1" id="KW-0812">Transmembrane</keyword>
<protein>
    <submittedName>
        <fullName evidence="2">Uncharacterized protein</fullName>
    </submittedName>
</protein>
<reference evidence="2 3" key="1">
    <citation type="journal article" date="2018" name="Sci. Data">
        <title>The draft genome sequence of cork oak.</title>
        <authorList>
            <person name="Ramos A.M."/>
            <person name="Usie A."/>
            <person name="Barbosa P."/>
            <person name="Barros P.M."/>
            <person name="Capote T."/>
            <person name="Chaves I."/>
            <person name="Simoes F."/>
            <person name="Abreu I."/>
            <person name="Carrasquinho I."/>
            <person name="Faro C."/>
            <person name="Guimaraes J.B."/>
            <person name="Mendonca D."/>
            <person name="Nobrega F."/>
            <person name="Rodrigues L."/>
            <person name="Saibo N.J.M."/>
            <person name="Varela M.C."/>
            <person name="Egas C."/>
            <person name="Matos J."/>
            <person name="Miguel C.M."/>
            <person name="Oliveira M.M."/>
            <person name="Ricardo C.P."/>
            <person name="Goncalves S."/>
        </authorList>
    </citation>
    <scope>NUCLEOTIDE SEQUENCE [LARGE SCALE GENOMIC DNA]</scope>
    <source>
        <strain evidence="3">cv. HL8</strain>
    </source>
</reference>
<proteinExistence type="predicted"/>
<evidence type="ECO:0000313" key="3">
    <source>
        <dbReference type="Proteomes" id="UP000237347"/>
    </source>
</evidence>
<comment type="caution">
    <text evidence="2">The sequence shown here is derived from an EMBL/GenBank/DDBJ whole genome shotgun (WGS) entry which is preliminary data.</text>
</comment>
<keyword evidence="3" id="KW-1185">Reference proteome</keyword>
<sequence>MIIKELWLVRVLALRLTCRGSVILGALEVLRLVNPQHTLGFSRRLVLRLTLMLMMILLALLLALVATIWSHSALTPVE</sequence>
<dbReference type="AlphaFoldDB" id="A0AAW0KEL9"/>
<gene>
    <name evidence="2" type="ORF">CFP56_021727</name>
</gene>
<name>A0AAW0KEL9_QUESU</name>
<evidence type="ECO:0000256" key="1">
    <source>
        <dbReference type="SAM" id="Phobius"/>
    </source>
</evidence>
<keyword evidence="1" id="KW-1133">Transmembrane helix</keyword>
<accession>A0AAW0KEL9</accession>
<dbReference type="EMBL" id="PKMF04000337">
    <property type="protein sequence ID" value="KAK7837068.1"/>
    <property type="molecule type" value="Genomic_DNA"/>
</dbReference>
<dbReference type="Proteomes" id="UP000237347">
    <property type="component" value="Unassembled WGS sequence"/>
</dbReference>
<organism evidence="2 3">
    <name type="scientific">Quercus suber</name>
    <name type="common">Cork oak</name>
    <dbReference type="NCBI Taxonomy" id="58331"/>
    <lineage>
        <taxon>Eukaryota</taxon>
        <taxon>Viridiplantae</taxon>
        <taxon>Streptophyta</taxon>
        <taxon>Embryophyta</taxon>
        <taxon>Tracheophyta</taxon>
        <taxon>Spermatophyta</taxon>
        <taxon>Magnoliopsida</taxon>
        <taxon>eudicotyledons</taxon>
        <taxon>Gunneridae</taxon>
        <taxon>Pentapetalae</taxon>
        <taxon>rosids</taxon>
        <taxon>fabids</taxon>
        <taxon>Fagales</taxon>
        <taxon>Fagaceae</taxon>
        <taxon>Quercus</taxon>
    </lineage>
</organism>